<feature type="transmembrane region" description="Helical" evidence="3">
    <location>
        <begin position="355"/>
        <end position="376"/>
    </location>
</feature>
<keyword evidence="6" id="KW-1185">Reference proteome</keyword>
<feature type="transmembrane region" description="Helical" evidence="3">
    <location>
        <begin position="581"/>
        <end position="599"/>
    </location>
</feature>
<dbReference type="OrthoDB" id="5062115at2759"/>
<dbReference type="GO" id="GO:0043252">
    <property type="term" value="P:sodium-independent organic anion transport"/>
    <property type="evidence" value="ECO:0007669"/>
    <property type="project" value="TreeGrafter"/>
</dbReference>
<dbReference type="Pfam" id="PF03137">
    <property type="entry name" value="OATP"/>
    <property type="match status" value="1"/>
</dbReference>
<feature type="domain" description="Major facilitator superfamily (MFS) profile" evidence="4">
    <location>
        <begin position="66"/>
        <end position="655"/>
    </location>
</feature>
<proteinExistence type="inferred from homology"/>
<evidence type="ECO:0000256" key="3">
    <source>
        <dbReference type="RuleBase" id="RU362056"/>
    </source>
</evidence>
<feature type="transmembrane region" description="Helical" evidence="3">
    <location>
        <begin position="196"/>
        <end position="221"/>
    </location>
</feature>
<dbReference type="GO" id="GO:0015347">
    <property type="term" value="F:sodium-independent organic anion transmembrane transporter activity"/>
    <property type="evidence" value="ECO:0007669"/>
    <property type="project" value="TreeGrafter"/>
</dbReference>
<feature type="transmembrane region" description="Helical" evidence="3">
    <location>
        <begin position="425"/>
        <end position="442"/>
    </location>
</feature>
<comment type="subcellular location">
    <subcellularLocation>
        <location evidence="3">Cell membrane</location>
        <topology evidence="3">Multi-pass membrane protein</topology>
    </subcellularLocation>
    <subcellularLocation>
        <location evidence="1">Membrane</location>
        <topology evidence="1">Multi-pass membrane protein</topology>
    </subcellularLocation>
</comment>
<feature type="transmembrane region" description="Helical" evidence="3">
    <location>
        <begin position="541"/>
        <end position="560"/>
    </location>
</feature>
<dbReference type="PROSITE" id="PS50850">
    <property type="entry name" value="MFS"/>
    <property type="match status" value="1"/>
</dbReference>
<name>A0A177BEV2_9BILA</name>
<dbReference type="InterPro" id="IPR004156">
    <property type="entry name" value="OATP"/>
</dbReference>
<reference evidence="5 6" key="1">
    <citation type="submission" date="2016-04" db="EMBL/GenBank/DDBJ databases">
        <title>The genome of Intoshia linei affirms orthonectids as highly simplified spiralians.</title>
        <authorList>
            <person name="Mikhailov K.V."/>
            <person name="Slusarev G.S."/>
            <person name="Nikitin M.A."/>
            <person name="Logacheva M.D."/>
            <person name="Penin A."/>
            <person name="Aleoshin V."/>
            <person name="Panchin Y.V."/>
        </authorList>
    </citation>
    <scope>NUCLEOTIDE SEQUENCE [LARGE SCALE GENOMIC DNA]</scope>
    <source>
        <strain evidence="5">Intl2013</strain>
        <tissue evidence="5">Whole animal</tissue>
    </source>
</reference>
<comment type="similarity">
    <text evidence="3">Belongs to the organo anion transporter (TC 2.A.60) family.</text>
</comment>
<gene>
    <name evidence="5" type="ORF">A3Q56_00097</name>
</gene>
<accession>A0A177BEV2</accession>
<dbReference type="SUPFAM" id="SSF103473">
    <property type="entry name" value="MFS general substrate transporter"/>
    <property type="match status" value="1"/>
</dbReference>
<dbReference type="EMBL" id="LWCA01000004">
    <property type="protein sequence ID" value="OAF72102.1"/>
    <property type="molecule type" value="Genomic_DNA"/>
</dbReference>
<feature type="transmembrane region" description="Helical" evidence="3">
    <location>
        <begin position="64"/>
        <end position="85"/>
    </location>
</feature>
<dbReference type="GO" id="GO:0016323">
    <property type="term" value="C:basolateral plasma membrane"/>
    <property type="evidence" value="ECO:0007669"/>
    <property type="project" value="TreeGrafter"/>
</dbReference>
<keyword evidence="3" id="KW-0406">Ion transport</keyword>
<feature type="transmembrane region" description="Helical" evidence="3">
    <location>
        <begin position="624"/>
        <end position="650"/>
    </location>
</feature>
<sequence>MIQQNYLNGNSTELKEYGSLKKKMNNSVSKINDSRITMDKAIKVYRYGFCGWSPDCFQKLNNSIFLLVCLCLVALLQGMVINGFVSVAISTLEKRYGLTSLQTGILAAFYDIVIVVVVIPVTYFATKTNKIKIIGRFIGVSIILMGIGSLIFILPQFITPAYEYQNNSLTSSNFCTNATESIQSTCVENGYTGAHIYVILMIGQLIHGVSCSTIFTITYIIIDENTNHKQSSVYTGIFYGFGVFGPALGYIIGGFLLKVHGDFYRIILPEHLNPDDRNWYGGWWIGFLVASILCFISSIPLFGFGPHLPNFEKLHNERISEAHTASDECTVQMTFGNSLSELPAAVKRLLFNPTYMLLVIGDALDAFLLNGFVIFAPKYLETQFNITPSKASIFAGISLVPGGVTGTIISGIIIRKMHVKNKIRFGAVMFFISIPLIFAFMMQCPEQPIAGINKSYISANQTNSFDLKDKCNVNCGCKVEYEDIVCHYYPGSSKPVIAYASHCWAGCVGPNPTAKNCTCLPVGSTLLTNDECNAKTDQCPYFYPFLVCLFVLVFFTFMAATPTVQGIMRCVPFSQRSLAIGFGWLIARIIGTIPGPIVFGKMIDFSCLIESDCGNCVYYNTTKLMVLTLSFGFILRAAAFIMFLMAAIFYKPSDNSISQTNFDLDTISKAE</sequence>
<keyword evidence="3" id="KW-0813">Transport</keyword>
<keyword evidence="3" id="KW-0812">Transmembrane</keyword>
<dbReference type="PANTHER" id="PTHR11388">
    <property type="entry name" value="ORGANIC ANION TRANSPORTER"/>
    <property type="match status" value="1"/>
</dbReference>
<evidence type="ECO:0000313" key="6">
    <source>
        <dbReference type="Proteomes" id="UP000078046"/>
    </source>
</evidence>
<feature type="transmembrane region" description="Helical" evidence="3">
    <location>
        <begin position="283"/>
        <end position="304"/>
    </location>
</feature>
<dbReference type="InterPro" id="IPR036259">
    <property type="entry name" value="MFS_trans_sf"/>
</dbReference>
<feature type="transmembrane region" description="Helical" evidence="3">
    <location>
        <begin position="105"/>
        <end position="125"/>
    </location>
</feature>
<dbReference type="InterPro" id="IPR020846">
    <property type="entry name" value="MFS_dom"/>
</dbReference>
<evidence type="ECO:0000256" key="2">
    <source>
        <dbReference type="ARBA" id="ARBA00023157"/>
    </source>
</evidence>
<feature type="transmembrane region" description="Helical" evidence="3">
    <location>
        <begin position="391"/>
        <end position="413"/>
    </location>
</feature>
<keyword evidence="2" id="KW-1015">Disulfide bond</keyword>
<dbReference type="AlphaFoldDB" id="A0A177BEV2"/>
<feature type="transmembrane region" description="Helical" evidence="3">
    <location>
        <begin position="137"/>
        <end position="158"/>
    </location>
</feature>
<protein>
    <recommendedName>
        <fullName evidence="3">Solute carrier organic anion transporter family member</fullName>
    </recommendedName>
</protein>
<organism evidence="5 6">
    <name type="scientific">Intoshia linei</name>
    <dbReference type="NCBI Taxonomy" id="1819745"/>
    <lineage>
        <taxon>Eukaryota</taxon>
        <taxon>Metazoa</taxon>
        <taxon>Spiralia</taxon>
        <taxon>Lophotrochozoa</taxon>
        <taxon>Mesozoa</taxon>
        <taxon>Orthonectida</taxon>
        <taxon>Rhopaluridae</taxon>
        <taxon>Intoshia</taxon>
    </lineage>
</organism>
<dbReference type="Proteomes" id="UP000078046">
    <property type="component" value="Unassembled WGS sequence"/>
</dbReference>
<comment type="caution">
    <text evidence="5">The sequence shown here is derived from an EMBL/GenBank/DDBJ whole genome shotgun (WGS) entry which is preliminary data.</text>
</comment>
<evidence type="ECO:0000259" key="4">
    <source>
        <dbReference type="PROSITE" id="PS50850"/>
    </source>
</evidence>
<feature type="transmembrane region" description="Helical" evidence="3">
    <location>
        <begin position="233"/>
        <end position="257"/>
    </location>
</feature>
<dbReference type="PANTHER" id="PTHR11388:SF100">
    <property type="entry name" value="SOLUTE CARRIER ORGANIC ANION TRANSPORTER FAMILY MEMBER 4A1"/>
    <property type="match status" value="1"/>
</dbReference>
<evidence type="ECO:0000256" key="1">
    <source>
        <dbReference type="ARBA" id="ARBA00004141"/>
    </source>
</evidence>
<dbReference type="NCBIfam" id="TIGR00805">
    <property type="entry name" value="oat"/>
    <property type="match status" value="1"/>
</dbReference>
<evidence type="ECO:0000313" key="5">
    <source>
        <dbReference type="EMBL" id="OAF72102.1"/>
    </source>
</evidence>
<dbReference type="GO" id="GO:0006811">
    <property type="term" value="P:monoatomic ion transport"/>
    <property type="evidence" value="ECO:0007669"/>
    <property type="project" value="UniProtKB-KW"/>
</dbReference>
<dbReference type="Gene3D" id="1.20.1250.20">
    <property type="entry name" value="MFS general substrate transporter like domains"/>
    <property type="match status" value="2"/>
</dbReference>
<keyword evidence="3" id="KW-1133">Transmembrane helix</keyword>
<keyword evidence="3" id="KW-0472">Membrane</keyword>